<protein>
    <submittedName>
        <fullName evidence="2">Uncharacterized protein</fullName>
    </submittedName>
</protein>
<reference evidence="2 3" key="1">
    <citation type="journal article" date="2020" name="BMC Genomics">
        <title>Correction to: Identification and distribution of gene clusters required for synthesis of sphingolipid metabolism inhibitors in diverse species of the filamentous fungus Fusarium.</title>
        <authorList>
            <person name="Kim H.S."/>
            <person name="Lohmar J.M."/>
            <person name="Busman M."/>
            <person name="Brown D.W."/>
            <person name="Naumann T.A."/>
            <person name="Divon H.H."/>
            <person name="Lysoe E."/>
            <person name="Uhlig S."/>
            <person name="Proctor R.H."/>
        </authorList>
    </citation>
    <scope>NUCLEOTIDE SEQUENCE [LARGE SCALE GENOMIC DNA]</scope>
    <source>
        <strain evidence="2 3">NRRL 25214</strain>
    </source>
</reference>
<dbReference type="EMBL" id="JABEVY010000309">
    <property type="protein sequence ID" value="KAF5237189.1"/>
    <property type="molecule type" value="Genomic_DNA"/>
</dbReference>
<feature type="compositionally biased region" description="Basic and acidic residues" evidence="1">
    <location>
        <begin position="247"/>
        <end position="280"/>
    </location>
</feature>
<feature type="compositionally biased region" description="Low complexity" evidence="1">
    <location>
        <begin position="336"/>
        <end position="414"/>
    </location>
</feature>
<feature type="compositionally biased region" description="Basic and acidic residues" evidence="1">
    <location>
        <begin position="309"/>
        <end position="319"/>
    </location>
</feature>
<dbReference type="Proteomes" id="UP000573603">
    <property type="component" value="Unassembled WGS sequence"/>
</dbReference>
<feature type="compositionally biased region" description="Low complexity" evidence="1">
    <location>
        <begin position="285"/>
        <end position="296"/>
    </location>
</feature>
<feature type="compositionally biased region" description="Acidic residues" evidence="1">
    <location>
        <begin position="97"/>
        <end position="110"/>
    </location>
</feature>
<organism evidence="2 3">
    <name type="scientific">Fusarium anthophilum</name>
    <dbReference type="NCBI Taxonomy" id="48485"/>
    <lineage>
        <taxon>Eukaryota</taxon>
        <taxon>Fungi</taxon>
        <taxon>Dikarya</taxon>
        <taxon>Ascomycota</taxon>
        <taxon>Pezizomycotina</taxon>
        <taxon>Sordariomycetes</taxon>
        <taxon>Hypocreomycetidae</taxon>
        <taxon>Hypocreales</taxon>
        <taxon>Nectriaceae</taxon>
        <taxon>Fusarium</taxon>
        <taxon>Fusarium fujikuroi species complex</taxon>
    </lineage>
</organism>
<sequence>MNNTFGVAGTFHGTRQDLIQKRFKKINVKVLIPKEDSDKVPDFIVTGSNPKIPEKWVDAPVVPKGWLLYMMKMNTADLVWVDPKEWVEKQEQGGGGEEGEDGEEGEEEEEKESRGTKRNTEDLRAEVEAEFERKKQEKEAKKKQEEEAKKKKEEAKKKQEEEAKKQEEEAKKKKEEAKKKQEEEAKKQEEEAKKKQEEEAKKKQEEEAKKQEEEAKKKKEEAKKKQEEEAKARAQADAKGQADQADQADKGQGDKDQADATDASAKDQADATDASAKDQADATNASAKDQADATDASAKDQADASAEAAEVHTAGREKGTGPVKQESAEPNLGSIPNANSAGSSKSPSPDSDPSSTSSQNSASASSTPSPGTSPSPGARSLSPDSDSSSTSSESSASASSAPSPGTSPSPGARSLSPEAEDAEKQAQNAIIKAREARTELERAQRAATEAVDNARTLGAAVTYIPDLQPDDPCAFVIPGYMRKEKTPAMGRIAYNTDKGYFLVLEPSFKGRHRMYMFSGSQYFSNRDAFVNKYKWKTLVANVHAGEEQDEDDKLWKISIEGVAVLRTKGKNSKIFRVLITWRDNNNPDSELPELSNLTGFKRRFGKDATQRLAAEQRLSNMPMDWLVPPQSTDNDDGKAAYFRRHRAEFEGMRLLEGI</sequence>
<comment type="caution">
    <text evidence="2">The sequence shown here is derived from an EMBL/GenBank/DDBJ whole genome shotgun (WGS) entry which is preliminary data.</text>
</comment>
<gene>
    <name evidence="2" type="ORF">FANTH_10907</name>
</gene>
<keyword evidence="3" id="KW-1185">Reference proteome</keyword>
<name>A0A8H4YZI9_9HYPO</name>
<accession>A0A8H4YZI9</accession>
<dbReference type="AlphaFoldDB" id="A0A8H4YZI9"/>
<proteinExistence type="predicted"/>
<feature type="compositionally biased region" description="Basic and acidic residues" evidence="1">
    <location>
        <begin position="111"/>
        <end position="236"/>
    </location>
</feature>
<evidence type="ECO:0000256" key="1">
    <source>
        <dbReference type="SAM" id="MobiDB-lite"/>
    </source>
</evidence>
<evidence type="ECO:0000313" key="2">
    <source>
        <dbReference type="EMBL" id="KAF5237189.1"/>
    </source>
</evidence>
<evidence type="ECO:0000313" key="3">
    <source>
        <dbReference type="Proteomes" id="UP000573603"/>
    </source>
</evidence>
<feature type="region of interest" description="Disordered" evidence="1">
    <location>
        <begin position="88"/>
        <end position="428"/>
    </location>
</feature>